<dbReference type="Gene3D" id="3.40.50.150">
    <property type="entry name" value="Vaccinia Virus protein VP39"/>
    <property type="match status" value="1"/>
</dbReference>
<accession>A0ABP1G8P8</accession>
<dbReference type="Proteomes" id="UP001497392">
    <property type="component" value="Unassembled WGS sequence"/>
</dbReference>
<feature type="domain" description="Methyltransferase" evidence="1">
    <location>
        <begin position="105"/>
        <end position="204"/>
    </location>
</feature>
<comment type="caution">
    <text evidence="2">The sequence shown here is derived from an EMBL/GenBank/DDBJ whole genome shotgun (WGS) entry which is preliminary data.</text>
</comment>
<evidence type="ECO:0000313" key="3">
    <source>
        <dbReference type="Proteomes" id="UP001497392"/>
    </source>
</evidence>
<name>A0ABP1G8P8_9CHLO</name>
<dbReference type="InterPro" id="IPR041698">
    <property type="entry name" value="Methyltransf_25"/>
</dbReference>
<dbReference type="InterPro" id="IPR029063">
    <property type="entry name" value="SAM-dependent_MTases_sf"/>
</dbReference>
<sequence length="330" mass="36603">MQYRGYTALWSHLSRAALTGTSPVVTLSQYVGAARRDYKAHRKGRLTPGHRIAAVAGQWSIYDDPPLYERVFADRDYEQDVDFLFQAFKRHAQVSGHSNNLEVFLELGCGPARHCIEAARQGAKRAIGVDNRQAMLRHAEKLAGDAGVQTELLQGSIGSVADNFGLGAQAHLAFFPFGTIAHALTENDALAWLRDASACLAPGGLIVLQMEHPGGIFDGAMFEGEQWEIDEEEGAERLLVTYGVETDDVNPVTQVHTRTVEVSRRGRKDWEVLGSSTVEQRVFTVPEIELMAKLIELDIVHFHGSLDMEVDNLFHEDAHEMVVIMRKPLS</sequence>
<dbReference type="Pfam" id="PF13649">
    <property type="entry name" value="Methyltransf_25"/>
    <property type="match status" value="1"/>
</dbReference>
<evidence type="ECO:0000313" key="2">
    <source>
        <dbReference type="EMBL" id="CAL5228605.1"/>
    </source>
</evidence>
<dbReference type="Gene3D" id="2.20.25.110">
    <property type="entry name" value="S-adenosyl-L-methionine-dependent methyltransferases"/>
    <property type="match status" value="1"/>
</dbReference>
<evidence type="ECO:0000259" key="1">
    <source>
        <dbReference type="Pfam" id="PF13649"/>
    </source>
</evidence>
<dbReference type="SUPFAM" id="SSF53335">
    <property type="entry name" value="S-adenosyl-L-methionine-dependent methyltransferases"/>
    <property type="match status" value="1"/>
</dbReference>
<dbReference type="CDD" id="cd02440">
    <property type="entry name" value="AdoMet_MTases"/>
    <property type="match status" value="1"/>
</dbReference>
<protein>
    <submittedName>
        <fullName evidence="2">G11766 protein</fullName>
    </submittedName>
</protein>
<reference evidence="2 3" key="1">
    <citation type="submission" date="2024-06" db="EMBL/GenBank/DDBJ databases">
        <authorList>
            <person name="Kraege A."/>
            <person name="Thomma B."/>
        </authorList>
    </citation>
    <scope>NUCLEOTIDE SEQUENCE [LARGE SCALE GENOMIC DNA]</scope>
</reference>
<keyword evidence="3" id="KW-1185">Reference proteome</keyword>
<dbReference type="EMBL" id="CAXHTA020000019">
    <property type="protein sequence ID" value="CAL5228605.1"/>
    <property type="molecule type" value="Genomic_DNA"/>
</dbReference>
<proteinExistence type="predicted"/>
<gene>
    <name evidence="2" type="primary">g11766</name>
    <name evidence="2" type="ORF">VP750_LOCUS10511</name>
</gene>
<organism evidence="2 3">
    <name type="scientific">Coccomyxa viridis</name>
    <dbReference type="NCBI Taxonomy" id="1274662"/>
    <lineage>
        <taxon>Eukaryota</taxon>
        <taxon>Viridiplantae</taxon>
        <taxon>Chlorophyta</taxon>
        <taxon>core chlorophytes</taxon>
        <taxon>Trebouxiophyceae</taxon>
        <taxon>Trebouxiophyceae incertae sedis</taxon>
        <taxon>Coccomyxaceae</taxon>
        <taxon>Coccomyxa</taxon>
    </lineage>
</organism>